<evidence type="ECO:0000313" key="1">
    <source>
        <dbReference type="Proteomes" id="UP000887577"/>
    </source>
</evidence>
<dbReference type="WBParaSite" id="PSU_v2.g4005.t1">
    <property type="protein sequence ID" value="PSU_v2.g4005.t1"/>
    <property type="gene ID" value="PSU_v2.g4005"/>
</dbReference>
<sequence>MDFGITQYLVIDQGTFIDDDGFSFDPISKSCMSFTESWPNPYIIKHNYCCTNYTYITIPENDPNPCTELKGTTMFVDTYDNIATLLTTTFGITASGLNVTLTTNMLQSPMTISKIFPNYVNYDCESSMKSSCNFMLKRGLARNSLYNMFMGGTTADDINNGYFPSVKIIKRNGMYLKNDNQLFTPNIPCSSVTTPFINGIKTLNTLCCSKFQESAKEMNTRKVFHSKKRNLLRIQPKPFKRSKSL</sequence>
<protein>
    <submittedName>
        <fullName evidence="2">Uncharacterized protein</fullName>
    </submittedName>
</protein>
<dbReference type="AlphaFoldDB" id="A0A914YTJ7"/>
<organism evidence="1 2">
    <name type="scientific">Panagrolaimus superbus</name>
    <dbReference type="NCBI Taxonomy" id="310955"/>
    <lineage>
        <taxon>Eukaryota</taxon>
        <taxon>Metazoa</taxon>
        <taxon>Ecdysozoa</taxon>
        <taxon>Nematoda</taxon>
        <taxon>Chromadorea</taxon>
        <taxon>Rhabditida</taxon>
        <taxon>Tylenchina</taxon>
        <taxon>Panagrolaimomorpha</taxon>
        <taxon>Panagrolaimoidea</taxon>
        <taxon>Panagrolaimidae</taxon>
        <taxon>Panagrolaimus</taxon>
    </lineage>
</organism>
<evidence type="ECO:0000313" key="2">
    <source>
        <dbReference type="WBParaSite" id="PSU_v2.g4005.t1"/>
    </source>
</evidence>
<keyword evidence="1" id="KW-1185">Reference proteome</keyword>
<proteinExistence type="predicted"/>
<name>A0A914YTJ7_9BILA</name>
<accession>A0A914YTJ7</accession>
<dbReference type="Proteomes" id="UP000887577">
    <property type="component" value="Unplaced"/>
</dbReference>
<reference evidence="2" key="1">
    <citation type="submission" date="2022-11" db="UniProtKB">
        <authorList>
            <consortium name="WormBaseParasite"/>
        </authorList>
    </citation>
    <scope>IDENTIFICATION</scope>
</reference>